<keyword evidence="1 4" id="KW-0732">Signal</keyword>
<dbReference type="PANTHER" id="PTHR14002">
    <property type="entry name" value="ENDOGLIN/TGF-BETA RECEPTOR TYPE III"/>
    <property type="match status" value="1"/>
</dbReference>
<dbReference type="AlphaFoldDB" id="A0A7M5WS92"/>
<dbReference type="GeneID" id="136812770"/>
<dbReference type="InterPro" id="IPR001507">
    <property type="entry name" value="ZP_dom"/>
</dbReference>
<feature type="chain" id="PRO_5029764196" description="ZP domain-containing protein" evidence="4">
    <location>
        <begin position="21"/>
        <end position="400"/>
    </location>
</feature>
<dbReference type="InterPro" id="IPR055356">
    <property type="entry name" value="ZP-N"/>
</dbReference>
<dbReference type="OrthoDB" id="2015116at2759"/>
<keyword evidence="3" id="KW-0472">Membrane</keyword>
<proteinExistence type="predicted"/>
<evidence type="ECO:0000313" key="6">
    <source>
        <dbReference type="EnsemblMetazoa" id="CLYHEMP009299.1"/>
    </source>
</evidence>
<dbReference type="SMART" id="SM00241">
    <property type="entry name" value="ZP"/>
    <property type="match status" value="1"/>
</dbReference>
<keyword evidence="3" id="KW-1133">Transmembrane helix</keyword>
<evidence type="ECO:0000256" key="1">
    <source>
        <dbReference type="ARBA" id="ARBA00022729"/>
    </source>
</evidence>
<organism evidence="6 7">
    <name type="scientific">Clytia hemisphaerica</name>
    <dbReference type="NCBI Taxonomy" id="252671"/>
    <lineage>
        <taxon>Eukaryota</taxon>
        <taxon>Metazoa</taxon>
        <taxon>Cnidaria</taxon>
        <taxon>Hydrozoa</taxon>
        <taxon>Hydroidolina</taxon>
        <taxon>Leptothecata</taxon>
        <taxon>Obeliida</taxon>
        <taxon>Clytiidae</taxon>
        <taxon>Clytia</taxon>
    </lineage>
</organism>
<keyword evidence="3" id="KW-0812">Transmembrane</keyword>
<dbReference type="Gene3D" id="2.60.40.3210">
    <property type="entry name" value="Zona pellucida, ZP-N domain"/>
    <property type="match status" value="1"/>
</dbReference>
<dbReference type="PANTHER" id="PTHR14002:SF43">
    <property type="entry name" value="DELTA-LIKE PROTEIN"/>
    <property type="match status" value="1"/>
</dbReference>
<reference evidence="6" key="1">
    <citation type="submission" date="2021-01" db="UniProtKB">
        <authorList>
            <consortium name="EnsemblMetazoa"/>
        </authorList>
    </citation>
    <scope>IDENTIFICATION</scope>
</reference>
<evidence type="ECO:0000256" key="3">
    <source>
        <dbReference type="SAM" id="Phobius"/>
    </source>
</evidence>
<dbReference type="RefSeq" id="XP_066925393.1">
    <property type="nucleotide sequence ID" value="XM_067069292.1"/>
</dbReference>
<keyword evidence="7" id="KW-1185">Reference proteome</keyword>
<evidence type="ECO:0000256" key="2">
    <source>
        <dbReference type="ARBA" id="ARBA00023157"/>
    </source>
</evidence>
<evidence type="ECO:0000259" key="5">
    <source>
        <dbReference type="PROSITE" id="PS51034"/>
    </source>
</evidence>
<dbReference type="Gene3D" id="2.60.40.4100">
    <property type="entry name" value="Zona pellucida, ZP-C domain"/>
    <property type="match status" value="1"/>
</dbReference>
<protein>
    <recommendedName>
        <fullName evidence="5">ZP domain-containing protein</fullName>
    </recommendedName>
</protein>
<feature type="signal peptide" evidence="4">
    <location>
        <begin position="1"/>
        <end position="20"/>
    </location>
</feature>
<keyword evidence="2" id="KW-1015">Disulfide bond</keyword>
<evidence type="ECO:0000256" key="4">
    <source>
        <dbReference type="SAM" id="SignalP"/>
    </source>
</evidence>
<accession>A0A7M5WS92</accession>
<name>A0A7M5WS92_9CNID</name>
<dbReference type="Proteomes" id="UP000594262">
    <property type="component" value="Unplaced"/>
</dbReference>
<dbReference type="EnsemblMetazoa" id="CLYHEMT009299.1">
    <property type="protein sequence ID" value="CLYHEMP009299.1"/>
    <property type="gene ID" value="CLYHEMG009299"/>
</dbReference>
<feature type="domain" description="ZP" evidence="5">
    <location>
        <begin position="26"/>
        <end position="291"/>
    </location>
</feature>
<evidence type="ECO:0000313" key="7">
    <source>
        <dbReference type="Proteomes" id="UP000594262"/>
    </source>
</evidence>
<dbReference type="InterPro" id="IPR055355">
    <property type="entry name" value="ZP-C"/>
</dbReference>
<dbReference type="Pfam" id="PF23344">
    <property type="entry name" value="ZP-N"/>
    <property type="match status" value="1"/>
</dbReference>
<dbReference type="InterPro" id="IPR042235">
    <property type="entry name" value="ZP-C_dom"/>
</dbReference>
<sequence>MLKFLATFLVVGLNMINVFGQYHSIQCEFNKLTIIIPKEESTIFPENDISQYNISWNDPTCGPSEKSNETHLIMVADYSSCGTEAVDDENEIIFKNTVHIAKPSTLSYTNPGLETVGTFATYKVICILPKITLNVTWAYAINVIGQESFQMVASETTSSGKFTVSINLYKSSEFNQKFTYPAVLDMIDRFNLEIELESAADLFVVPQSCYVTPGADRTNLIRENIFTERCHNNHHHRFRLQPSAQNTKKFRFSLNAFRFKNSNGMVYIHCSTHICLKGSNDTKCEFGCRRKRRSEDSKFVDVLSKDYVIRTGLIIVTSSSLSNNEEETKLANPSLDAHKNGTVSQQSIISHTKYTKILIITASSFALFIFLGTVVFVCYRRSAKMSKRNVMVTADDKRTE</sequence>
<dbReference type="PROSITE" id="PS51034">
    <property type="entry name" value="ZP_2"/>
    <property type="match status" value="1"/>
</dbReference>
<feature type="transmembrane region" description="Helical" evidence="3">
    <location>
        <begin position="357"/>
        <end position="379"/>
    </location>
</feature>
<dbReference type="Pfam" id="PF00100">
    <property type="entry name" value="Zona_pellucida"/>
    <property type="match status" value="1"/>
</dbReference>